<dbReference type="Proteomes" id="UP001589891">
    <property type="component" value="Unassembled WGS sequence"/>
</dbReference>
<reference evidence="2 3" key="1">
    <citation type="submission" date="2024-09" db="EMBL/GenBank/DDBJ databases">
        <authorList>
            <person name="Sun Q."/>
            <person name="Mori K."/>
        </authorList>
    </citation>
    <scope>NUCLEOTIDE SEQUENCE [LARGE SCALE GENOMIC DNA]</scope>
    <source>
        <strain evidence="2 3">NCAIM B.01794</strain>
    </source>
</reference>
<gene>
    <name evidence="2" type="ORF">ACFFGX_18570</name>
</gene>
<evidence type="ECO:0000313" key="2">
    <source>
        <dbReference type="EMBL" id="MFC0711468.1"/>
    </source>
</evidence>
<accession>A0ABV6SQL6</accession>
<sequence length="91" mass="10333">MTVDPILSLVLACCGLFMAGLFLGCWMQPTPKSGADPEEPVDDAGLFYGWDSLSVDEQRQRLALYQRRVRARIAEQERAWLQARLREYAKG</sequence>
<name>A0ABV6SQL6_AZOPA</name>
<dbReference type="RefSeq" id="WP_376948237.1">
    <property type="nucleotide sequence ID" value="NZ_CP171449.1"/>
</dbReference>
<comment type="caution">
    <text evidence="2">The sequence shown here is derived from an EMBL/GenBank/DDBJ whole genome shotgun (WGS) entry which is preliminary data.</text>
</comment>
<organism evidence="2 3">
    <name type="scientific">Azorhizophilus paspali</name>
    <name type="common">Azotobacter paspali</name>
    <dbReference type="NCBI Taxonomy" id="69963"/>
    <lineage>
        <taxon>Bacteria</taxon>
        <taxon>Pseudomonadati</taxon>
        <taxon>Pseudomonadota</taxon>
        <taxon>Gammaproteobacteria</taxon>
        <taxon>Pseudomonadales</taxon>
        <taxon>Pseudomonadaceae</taxon>
        <taxon>Azorhizophilus</taxon>
    </lineage>
</organism>
<evidence type="ECO:0000313" key="3">
    <source>
        <dbReference type="Proteomes" id="UP001589891"/>
    </source>
</evidence>
<feature type="transmembrane region" description="Helical" evidence="1">
    <location>
        <begin position="6"/>
        <end position="26"/>
    </location>
</feature>
<dbReference type="EMBL" id="JBHLSS010000116">
    <property type="protein sequence ID" value="MFC0711468.1"/>
    <property type="molecule type" value="Genomic_DNA"/>
</dbReference>
<keyword evidence="1" id="KW-0812">Transmembrane</keyword>
<keyword evidence="1" id="KW-1133">Transmembrane helix</keyword>
<keyword evidence="1" id="KW-0472">Membrane</keyword>
<proteinExistence type="predicted"/>
<protein>
    <submittedName>
        <fullName evidence="2">Uncharacterized protein</fullName>
    </submittedName>
</protein>
<keyword evidence="3" id="KW-1185">Reference proteome</keyword>
<evidence type="ECO:0000256" key="1">
    <source>
        <dbReference type="SAM" id="Phobius"/>
    </source>
</evidence>